<dbReference type="GO" id="GO:0055085">
    <property type="term" value="P:transmembrane transport"/>
    <property type="evidence" value="ECO:0007669"/>
    <property type="project" value="InterPro"/>
</dbReference>
<evidence type="ECO:0000256" key="5">
    <source>
        <dbReference type="RuleBase" id="RU363032"/>
    </source>
</evidence>
<dbReference type="InterPro" id="IPR000515">
    <property type="entry name" value="MetI-like"/>
</dbReference>
<dbReference type="SUPFAM" id="SSF161098">
    <property type="entry name" value="MetI-like"/>
    <property type="match status" value="1"/>
</dbReference>
<feature type="transmembrane region" description="Helical" evidence="5">
    <location>
        <begin position="105"/>
        <end position="123"/>
    </location>
</feature>
<keyword evidence="4 5" id="KW-0472">Membrane</keyword>
<evidence type="ECO:0000259" key="6">
    <source>
        <dbReference type="PROSITE" id="PS50928"/>
    </source>
</evidence>
<dbReference type="STRING" id="1122252.SAMN05660443_2902"/>
<proteinExistence type="inferred from homology"/>
<dbReference type="PROSITE" id="PS50928">
    <property type="entry name" value="ABC_TM1"/>
    <property type="match status" value="1"/>
</dbReference>
<accession>A0A1I1JRD7</accession>
<dbReference type="InterPro" id="IPR049783">
    <property type="entry name" value="ABC_perm_TupB-like"/>
</dbReference>
<evidence type="ECO:0000256" key="1">
    <source>
        <dbReference type="ARBA" id="ARBA00004651"/>
    </source>
</evidence>
<dbReference type="InterPro" id="IPR035906">
    <property type="entry name" value="MetI-like_sf"/>
</dbReference>
<comment type="similarity">
    <text evidence="5">Belongs to the binding-protein-dependent transport system permease family.</text>
</comment>
<dbReference type="PANTHER" id="PTHR43632">
    <property type="entry name" value="PERMEASE COMPONENT OF TUNGSTATE ABC TRANSPORTER"/>
    <property type="match status" value="1"/>
</dbReference>
<feature type="transmembrane region" description="Helical" evidence="5">
    <location>
        <begin position="144"/>
        <end position="169"/>
    </location>
</feature>
<evidence type="ECO:0000256" key="3">
    <source>
        <dbReference type="ARBA" id="ARBA00022989"/>
    </source>
</evidence>
<evidence type="ECO:0000313" key="8">
    <source>
        <dbReference type="Proteomes" id="UP000199058"/>
    </source>
</evidence>
<evidence type="ECO:0000256" key="4">
    <source>
        <dbReference type="ARBA" id="ARBA00023136"/>
    </source>
</evidence>
<dbReference type="Gene3D" id="1.10.3720.10">
    <property type="entry name" value="MetI-like"/>
    <property type="match status" value="1"/>
</dbReference>
<gene>
    <name evidence="7" type="ORF">SAMN05660443_2902</name>
</gene>
<dbReference type="AlphaFoldDB" id="A0A1I1JRD7"/>
<feature type="domain" description="ABC transmembrane type-1" evidence="6">
    <location>
        <begin position="26"/>
        <end position="222"/>
    </location>
</feature>
<dbReference type="RefSeq" id="WP_091965142.1">
    <property type="nucleotide sequence ID" value="NZ_FOLH01000009.1"/>
</dbReference>
<name>A0A1I1JRD7_9GAMM</name>
<feature type="transmembrane region" description="Helical" evidence="5">
    <location>
        <begin position="25"/>
        <end position="53"/>
    </location>
</feature>
<sequence>MDSIGTATLQALQLLTSGDRELWSIIWLSFRVSMTALLLALPLALFAGFALAFWRFPGHWLLVTLNNTLLAVPTVVIGLVLFLLLSRSGPLGDLRLLFSQPAMIIGQWLMCLPILIAMSHTAYQAISRHAWETTRSLGLSRLRSLWLITLEVRFSLLAAVILAFGRIIAEVGCAMMVGGNIAGHTRTITTAIALETSRGAYVQGIALGIVLLVLALVLNLLVGYFRGNAVQGSAH</sequence>
<dbReference type="OrthoDB" id="9781724at2"/>
<dbReference type="Proteomes" id="UP000199058">
    <property type="component" value="Unassembled WGS sequence"/>
</dbReference>
<keyword evidence="3 5" id="KW-1133">Transmembrane helix</keyword>
<keyword evidence="8" id="KW-1185">Reference proteome</keyword>
<dbReference type="GO" id="GO:0005886">
    <property type="term" value="C:plasma membrane"/>
    <property type="evidence" value="ECO:0007669"/>
    <property type="project" value="UniProtKB-SubCell"/>
</dbReference>
<organism evidence="7 8">
    <name type="scientific">Marinospirillum celere</name>
    <dbReference type="NCBI Taxonomy" id="1122252"/>
    <lineage>
        <taxon>Bacteria</taxon>
        <taxon>Pseudomonadati</taxon>
        <taxon>Pseudomonadota</taxon>
        <taxon>Gammaproteobacteria</taxon>
        <taxon>Oceanospirillales</taxon>
        <taxon>Oceanospirillaceae</taxon>
        <taxon>Marinospirillum</taxon>
    </lineage>
</organism>
<dbReference type="EMBL" id="FOLH01000009">
    <property type="protein sequence ID" value="SFC50955.1"/>
    <property type="molecule type" value="Genomic_DNA"/>
</dbReference>
<evidence type="ECO:0000256" key="2">
    <source>
        <dbReference type="ARBA" id="ARBA00022692"/>
    </source>
</evidence>
<comment type="subcellular location">
    <subcellularLocation>
        <location evidence="1 5">Cell membrane</location>
        <topology evidence="1 5">Multi-pass membrane protein</topology>
    </subcellularLocation>
</comment>
<keyword evidence="2 5" id="KW-0812">Transmembrane</keyword>
<feature type="transmembrane region" description="Helical" evidence="5">
    <location>
        <begin position="60"/>
        <end position="85"/>
    </location>
</feature>
<dbReference type="NCBIfam" id="NF038017">
    <property type="entry name" value="ABC_perm1"/>
    <property type="match status" value="1"/>
</dbReference>
<dbReference type="PANTHER" id="PTHR43632:SF1">
    <property type="entry name" value="PERMEASE COMPONENT OF TUNGSTATE ABC TRANSPORTER"/>
    <property type="match status" value="1"/>
</dbReference>
<dbReference type="Pfam" id="PF00528">
    <property type="entry name" value="BPD_transp_1"/>
    <property type="match status" value="1"/>
</dbReference>
<evidence type="ECO:0000313" key="7">
    <source>
        <dbReference type="EMBL" id="SFC50955.1"/>
    </source>
</evidence>
<protein>
    <submittedName>
        <fullName evidence="7">Tungstate transport system permease protein</fullName>
    </submittedName>
</protein>
<reference evidence="7 8" key="1">
    <citation type="submission" date="2016-10" db="EMBL/GenBank/DDBJ databases">
        <authorList>
            <person name="de Groot N.N."/>
        </authorList>
    </citation>
    <scope>NUCLEOTIDE SEQUENCE [LARGE SCALE GENOMIC DNA]</scope>
    <source>
        <strain evidence="7 8">DSM 18438</strain>
    </source>
</reference>
<feature type="transmembrane region" description="Helical" evidence="5">
    <location>
        <begin position="204"/>
        <end position="225"/>
    </location>
</feature>
<dbReference type="CDD" id="cd06261">
    <property type="entry name" value="TM_PBP2"/>
    <property type="match status" value="1"/>
</dbReference>
<keyword evidence="5" id="KW-0813">Transport</keyword>